<keyword evidence="4" id="KW-0472">Membrane</keyword>
<comment type="caution">
    <text evidence="6">The sequence shown here is derived from an EMBL/GenBank/DDBJ whole genome shotgun (WGS) entry which is preliminary data.</text>
</comment>
<dbReference type="EMBL" id="QFNF01000049">
    <property type="protein sequence ID" value="PZO73626.1"/>
    <property type="molecule type" value="Genomic_DNA"/>
</dbReference>
<dbReference type="SUPFAM" id="SSF74653">
    <property type="entry name" value="TolA/TonB C-terminal domain"/>
    <property type="match status" value="1"/>
</dbReference>
<proteinExistence type="predicted"/>
<protein>
    <recommendedName>
        <fullName evidence="5">TonB C-terminal domain-containing protein</fullName>
    </recommendedName>
</protein>
<comment type="subcellular location">
    <subcellularLocation>
        <location evidence="1">Membrane</location>
        <topology evidence="1">Single-pass membrane protein</topology>
    </subcellularLocation>
</comment>
<keyword evidence="3" id="KW-1133">Transmembrane helix</keyword>
<evidence type="ECO:0000313" key="7">
    <source>
        <dbReference type="Proteomes" id="UP000248614"/>
    </source>
</evidence>
<evidence type="ECO:0000256" key="1">
    <source>
        <dbReference type="ARBA" id="ARBA00004167"/>
    </source>
</evidence>
<keyword evidence="2" id="KW-0812">Transmembrane</keyword>
<evidence type="ECO:0000259" key="5">
    <source>
        <dbReference type="Pfam" id="PF03544"/>
    </source>
</evidence>
<evidence type="ECO:0000313" key="6">
    <source>
        <dbReference type="EMBL" id="PZO73626.1"/>
    </source>
</evidence>
<feature type="domain" description="TonB C-terminal" evidence="5">
    <location>
        <begin position="39"/>
        <end position="115"/>
    </location>
</feature>
<dbReference type="GO" id="GO:0055085">
    <property type="term" value="P:transmembrane transport"/>
    <property type="evidence" value="ECO:0007669"/>
    <property type="project" value="InterPro"/>
</dbReference>
<dbReference type="Pfam" id="PF03544">
    <property type="entry name" value="TonB_C"/>
    <property type="match status" value="1"/>
</dbReference>
<sequence>MRRFLRMGAAVATLCCGGGASGQTDPVPIDPASWVTPDDYPIEALNANEGGTLVMTMQVDARGAVTGCTIAQSSGSAALDATGCRLMRERGRFTPATDAKGQPIASSAQRRIKWNAPNSSRGSLDPFAMVVRLTLGKDGTILDCSTTSSAPNGDSVQACLKKNGRYAGFVELNLSRFGPGILTLANMLEVEGTSFTPGPTVRAAMEIPPYFSQVDRVTVDANGKVASCERRSSSGEGVEACSFPVTYEPKPDQPVRRATMTYNMAFQPAR</sequence>
<dbReference type="InterPro" id="IPR006260">
    <property type="entry name" value="TonB/TolA_C"/>
</dbReference>
<accession>A0A2W4YVX5</accession>
<reference evidence="6 7" key="1">
    <citation type="submission" date="2017-08" db="EMBL/GenBank/DDBJ databases">
        <title>Infants hospitalized years apart are colonized by the same room-sourced microbial strains.</title>
        <authorList>
            <person name="Brooks B."/>
            <person name="Olm M.R."/>
            <person name="Firek B.A."/>
            <person name="Baker R."/>
            <person name="Thomas B.C."/>
            <person name="Morowitz M.J."/>
            <person name="Banfield J.F."/>
        </authorList>
    </citation>
    <scope>NUCLEOTIDE SEQUENCE [LARGE SCALE GENOMIC DNA]</scope>
    <source>
        <strain evidence="6">S2_018_000_R3_110</strain>
    </source>
</reference>
<evidence type="ECO:0000256" key="2">
    <source>
        <dbReference type="ARBA" id="ARBA00022692"/>
    </source>
</evidence>
<dbReference type="NCBIfam" id="TIGR01352">
    <property type="entry name" value="tonB_Cterm"/>
    <property type="match status" value="1"/>
</dbReference>
<dbReference type="GO" id="GO:0016020">
    <property type="term" value="C:membrane"/>
    <property type="evidence" value="ECO:0007669"/>
    <property type="project" value="UniProtKB-SubCell"/>
</dbReference>
<evidence type="ECO:0000256" key="3">
    <source>
        <dbReference type="ARBA" id="ARBA00022989"/>
    </source>
</evidence>
<dbReference type="AlphaFoldDB" id="A0A2W4YVX5"/>
<dbReference type="Gene3D" id="3.30.1150.10">
    <property type="match status" value="1"/>
</dbReference>
<evidence type="ECO:0000256" key="4">
    <source>
        <dbReference type="ARBA" id="ARBA00023136"/>
    </source>
</evidence>
<name>A0A2W4YVX5_9SPHN</name>
<gene>
    <name evidence="6" type="ORF">DI632_14310</name>
</gene>
<organism evidence="6 7">
    <name type="scientific">Sphingomonas hengshuiensis</name>
    <dbReference type="NCBI Taxonomy" id="1609977"/>
    <lineage>
        <taxon>Bacteria</taxon>
        <taxon>Pseudomonadati</taxon>
        <taxon>Pseudomonadota</taxon>
        <taxon>Alphaproteobacteria</taxon>
        <taxon>Sphingomonadales</taxon>
        <taxon>Sphingomonadaceae</taxon>
        <taxon>Sphingomonas</taxon>
    </lineage>
</organism>
<dbReference type="Proteomes" id="UP000248614">
    <property type="component" value="Unassembled WGS sequence"/>
</dbReference>
<dbReference type="InterPro" id="IPR037682">
    <property type="entry name" value="TonB_C"/>
</dbReference>